<dbReference type="RefSeq" id="WP_311667546.1">
    <property type="nucleotide sequence ID" value="NZ_JAVREO010000007.1"/>
</dbReference>
<sequence>MTAARRLAPFPDQPLGGPPHPAPGHPASPRGLPGDAGPEAAAAETPRTRDAEEDWNRFVALAGRPTTRLWRHYPAGAGPAFDERRMGVHRIPAERPVPPATEGSAVR</sequence>
<comment type="caution">
    <text evidence="2">The sequence shown here is derived from an EMBL/GenBank/DDBJ whole genome shotgun (WGS) entry which is preliminary data.</text>
</comment>
<gene>
    <name evidence="2" type="ORF">RM844_14425</name>
</gene>
<dbReference type="EMBL" id="JAVREO010000007">
    <property type="protein sequence ID" value="MDT0267483.1"/>
    <property type="molecule type" value="Genomic_DNA"/>
</dbReference>
<feature type="compositionally biased region" description="Low complexity" evidence="1">
    <location>
        <begin position="27"/>
        <end position="45"/>
    </location>
</feature>
<evidence type="ECO:0000313" key="3">
    <source>
        <dbReference type="Proteomes" id="UP001183410"/>
    </source>
</evidence>
<dbReference type="Proteomes" id="UP001183410">
    <property type="component" value="Unassembled WGS sequence"/>
</dbReference>
<name>A0ABU2JR74_9ACTN</name>
<proteinExistence type="predicted"/>
<feature type="compositionally biased region" description="Basic and acidic residues" evidence="1">
    <location>
        <begin position="46"/>
        <end position="55"/>
    </location>
</feature>
<reference evidence="3" key="1">
    <citation type="submission" date="2023-07" db="EMBL/GenBank/DDBJ databases">
        <title>30 novel species of actinomycetes from the DSMZ collection.</title>
        <authorList>
            <person name="Nouioui I."/>
        </authorList>
    </citation>
    <scope>NUCLEOTIDE SEQUENCE [LARGE SCALE GENOMIC DNA]</scope>
    <source>
        <strain evidence="3">DSM 44915</strain>
    </source>
</reference>
<feature type="compositionally biased region" description="Pro residues" evidence="1">
    <location>
        <begin position="16"/>
        <end position="26"/>
    </location>
</feature>
<accession>A0ABU2JR74</accession>
<evidence type="ECO:0000313" key="2">
    <source>
        <dbReference type="EMBL" id="MDT0267483.1"/>
    </source>
</evidence>
<organism evidence="2 3">
    <name type="scientific">Streptomyces chisholmiae</name>
    <dbReference type="NCBI Taxonomy" id="3075540"/>
    <lineage>
        <taxon>Bacteria</taxon>
        <taxon>Bacillati</taxon>
        <taxon>Actinomycetota</taxon>
        <taxon>Actinomycetes</taxon>
        <taxon>Kitasatosporales</taxon>
        <taxon>Streptomycetaceae</taxon>
        <taxon>Streptomyces</taxon>
    </lineage>
</organism>
<keyword evidence="3" id="KW-1185">Reference proteome</keyword>
<feature type="region of interest" description="Disordered" evidence="1">
    <location>
        <begin position="1"/>
        <end position="55"/>
    </location>
</feature>
<evidence type="ECO:0000256" key="1">
    <source>
        <dbReference type="SAM" id="MobiDB-lite"/>
    </source>
</evidence>
<protein>
    <submittedName>
        <fullName evidence="2">Uncharacterized protein</fullName>
    </submittedName>
</protein>